<protein>
    <submittedName>
        <fullName evidence="3">SIS domain-containing protein</fullName>
    </submittedName>
</protein>
<evidence type="ECO:0000256" key="1">
    <source>
        <dbReference type="ARBA" id="ARBA00022576"/>
    </source>
</evidence>
<dbReference type="CDD" id="cd05009">
    <property type="entry name" value="SIS_GlmS_GlmD_2"/>
    <property type="match status" value="1"/>
</dbReference>
<dbReference type="AlphaFoldDB" id="A0A9E7ZWI1"/>
<evidence type="ECO:0000259" key="2">
    <source>
        <dbReference type="PROSITE" id="PS51464"/>
    </source>
</evidence>
<proteinExistence type="predicted"/>
<dbReference type="GO" id="GO:0004360">
    <property type="term" value="F:glutamine-fructose-6-phosphate transaminase (isomerizing) activity"/>
    <property type="evidence" value="ECO:0007669"/>
    <property type="project" value="TreeGrafter"/>
</dbReference>
<evidence type="ECO:0000313" key="3">
    <source>
        <dbReference type="EMBL" id="UZF88506.1"/>
    </source>
</evidence>
<dbReference type="GO" id="GO:0006047">
    <property type="term" value="P:UDP-N-acetylglucosamine metabolic process"/>
    <property type="evidence" value="ECO:0007669"/>
    <property type="project" value="TreeGrafter"/>
</dbReference>
<dbReference type="InterPro" id="IPR035490">
    <property type="entry name" value="GlmS/FrlB_SIS"/>
</dbReference>
<dbReference type="GO" id="GO:0006487">
    <property type="term" value="P:protein N-linked glycosylation"/>
    <property type="evidence" value="ECO:0007669"/>
    <property type="project" value="TreeGrafter"/>
</dbReference>
<dbReference type="PANTHER" id="PTHR10937:SF14">
    <property type="entry name" value="FRUCTOSELYSINE 6-PHOSPHATE DEGLYCASE"/>
    <property type="match status" value="1"/>
</dbReference>
<dbReference type="SUPFAM" id="SSF53697">
    <property type="entry name" value="SIS domain"/>
    <property type="match status" value="1"/>
</dbReference>
<sequence length="337" mass="37444">MSIAFDRDAVLSGLEPTRAALPKAYALGQELAPHIDRIYLVACGSANRAMLGIQYWLERYSPGIEVRRYFPAEFMAIDPPRLNERTLVLLASKSGTTPETVAAAHFLKDKPCQVIAFSQYGEKPLAQAVPRHFLVGDTSESFAAMFMLMQALIGGLMAAKEGWPLGEKLLASLDALPMAMCDAAEQNEARAAADAETYAGDDRIYHVASGPGFTTAYVFGVCILMEMLWLHSYPIEAAEFFHGPFEIVDKQTPMILITGEDPSRPLMERVTKFCDTYAGRVMNYDSRAFAMKGIDPEIRPIVAPYILQAALKRFSAHLSVLRNQPLTTRRYMWKVAY</sequence>
<organism evidence="3">
    <name type="scientific">Bosea sp. NBC_00436</name>
    <dbReference type="NCBI Taxonomy" id="2969620"/>
    <lineage>
        <taxon>Bacteria</taxon>
        <taxon>Pseudomonadati</taxon>
        <taxon>Pseudomonadota</taxon>
        <taxon>Alphaproteobacteria</taxon>
        <taxon>Hyphomicrobiales</taxon>
        <taxon>Boseaceae</taxon>
        <taxon>Bosea</taxon>
    </lineage>
</organism>
<dbReference type="GO" id="GO:0006002">
    <property type="term" value="P:fructose 6-phosphate metabolic process"/>
    <property type="evidence" value="ECO:0007669"/>
    <property type="project" value="TreeGrafter"/>
</dbReference>
<dbReference type="PANTHER" id="PTHR10937">
    <property type="entry name" value="GLUCOSAMINE--FRUCTOSE-6-PHOSPHATE AMINOTRANSFERASE, ISOMERIZING"/>
    <property type="match status" value="1"/>
</dbReference>
<name>A0A9E7ZWI1_9HYPH</name>
<dbReference type="EMBL" id="CP102774">
    <property type="protein sequence ID" value="UZF88506.1"/>
    <property type="molecule type" value="Genomic_DNA"/>
</dbReference>
<keyword evidence="1" id="KW-0808">Transferase</keyword>
<dbReference type="GO" id="GO:0097367">
    <property type="term" value="F:carbohydrate derivative binding"/>
    <property type="evidence" value="ECO:0007669"/>
    <property type="project" value="InterPro"/>
</dbReference>
<dbReference type="PROSITE" id="PS51464">
    <property type="entry name" value="SIS"/>
    <property type="match status" value="1"/>
</dbReference>
<accession>A0A9E7ZWI1</accession>
<dbReference type="InterPro" id="IPR046348">
    <property type="entry name" value="SIS_dom_sf"/>
</dbReference>
<reference evidence="3" key="1">
    <citation type="submission" date="2022-08" db="EMBL/GenBank/DDBJ databases">
        <title>Complete Genome Sequences of 2 Bosea sp. soil isolates.</title>
        <authorList>
            <person name="Alvarez Arevalo M."/>
            <person name="Sterndorff E.B."/>
            <person name="Faurdal D."/>
            <person name="Joergensen T.S."/>
            <person name="Weber T."/>
        </authorList>
    </citation>
    <scope>NUCLEOTIDE SEQUENCE</scope>
    <source>
        <strain evidence="3">NBC_00436</strain>
    </source>
</reference>
<feature type="domain" description="SIS" evidence="2">
    <location>
        <begin position="27"/>
        <end position="168"/>
    </location>
</feature>
<dbReference type="InterPro" id="IPR001347">
    <property type="entry name" value="SIS_dom"/>
</dbReference>
<gene>
    <name evidence="3" type="ORF">NWE54_06880</name>
</gene>
<dbReference type="Gene3D" id="3.40.50.10490">
    <property type="entry name" value="Glucose-6-phosphate isomerase like protein, domain 1"/>
    <property type="match status" value="2"/>
</dbReference>
<keyword evidence="1" id="KW-0032">Aminotransferase</keyword>